<name>A0A7U1HR05_RAOOR</name>
<protein>
    <submittedName>
        <fullName evidence="1">Uncharacterized protein</fullName>
    </submittedName>
</protein>
<dbReference type="EMBL" id="MN175502">
    <property type="protein sequence ID" value="QQZ45195.1"/>
    <property type="molecule type" value="Genomic_DNA"/>
</dbReference>
<sequence>MNKADVKIYSIGKLLDAASAAWRRQMRLHVSVESNGAESPA</sequence>
<evidence type="ECO:0000313" key="1">
    <source>
        <dbReference type="EMBL" id="QQZ45195.1"/>
    </source>
</evidence>
<reference evidence="1" key="1">
    <citation type="submission" date="2019-07" db="EMBL/GenBank/DDBJ databases">
        <authorList>
            <person name="Gao X."/>
            <person name="Wan M."/>
            <person name="Lv L."/>
            <person name="Liu J.-H."/>
        </authorList>
    </citation>
    <scope>NUCLEOTIDE SEQUENCE</scope>
    <source>
        <strain evidence="1">NC189</strain>
        <plasmid evidence="1">pHNNC189-2</plasmid>
    </source>
</reference>
<dbReference type="AlphaFoldDB" id="A0A7U1HR05"/>
<proteinExistence type="predicted"/>
<keyword evidence="1" id="KW-0614">Plasmid</keyword>
<geneLocation type="plasmid" evidence="1">
    <name>pHNNC189-2</name>
</geneLocation>
<accession>A0A7U1HR05</accession>
<organism evidence="1">
    <name type="scientific">Raoultella ornithinolytica</name>
    <name type="common">Klebsiella ornithinolytica</name>
    <dbReference type="NCBI Taxonomy" id="54291"/>
    <lineage>
        <taxon>Bacteria</taxon>
        <taxon>Pseudomonadati</taxon>
        <taxon>Pseudomonadota</taxon>
        <taxon>Gammaproteobacteria</taxon>
        <taxon>Enterobacterales</taxon>
        <taxon>Enterobacteriaceae</taxon>
        <taxon>Klebsiella/Raoultella group</taxon>
        <taxon>Raoultella</taxon>
    </lineage>
</organism>